<feature type="region of interest" description="Disordered" evidence="1">
    <location>
        <begin position="58"/>
        <end position="100"/>
    </location>
</feature>
<dbReference type="SMART" id="SM00240">
    <property type="entry name" value="FHA"/>
    <property type="match status" value="1"/>
</dbReference>
<evidence type="ECO:0000256" key="1">
    <source>
        <dbReference type="SAM" id="MobiDB-lite"/>
    </source>
</evidence>
<dbReference type="Gene3D" id="2.60.200.20">
    <property type="match status" value="1"/>
</dbReference>
<gene>
    <name evidence="3" type="ORF">KFL_008960020</name>
</gene>
<proteinExistence type="predicted"/>
<dbReference type="SUPFAM" id="SSF49879">
    <property type="entry name" value="SMAD/FHA domain"/>
    <property type="match status" value="1"/>
</dbReference>
<organism evidence="3 4">
    <name type="scientific">Klebsormidium nitens</name>
    <name type="common">Green alga</name>
    <name type="synonym">Ulothrix nitens</name>
    <dbReference type="NCBI Taxonomy" id="105231"/>
    <lineage>
        <taxon>Eukaryota</taxon>
        <taxon>Viridiplantae</taxon>
        <taxon>Streptophyta</taxon>
        <taxon>Klebsormidiophyceae</taxon>
        <taxon>Klebsormidiales</taxon>
        <taxon>Klebsormidiaceae</taxon>
        <taxon>Klebsormidium</taxon>
    </lineage>
</organism>
<protein>
    <recommendedName>
        <fullName evidence="2">FHA domain-containing protein</fullName>
    </recommendedName>
</protein>
<dbReference type="AlphaFoldDB" id="A0A1Y1IUR5"/>
<dbReference type="CDD" id="cd00060">
    <property type="entry name" value="FHA"/>
    <property type="match status" value="1"/>
</dbReference>
<dbReference type="InterPro" id="IPR008984">
    <property type="entry name" value="SMAD_FHA_dom_sf"/>
</dbReference>
<keyword evidence="4" id="KW-1185">Reference proteome</keyword>
<evidence type="ECO:0000313" key="3">
    <source>
        <dbReference type="EMBL" id="GAQ91978.1"/>
    </source>
</evidence>
<dbReference type="PROSITE" id="PS50006">
    <property type="entry name" value="FHA_DOMAIN"/>
    <property type="match status" value="1"/>
</dbReference>
<reference evidence="3 4" key="1">
    <citation type="journal article" date="2014" name="Nat. Commun.">
        <title>Klebsormidium flaccidum genome reveals primary factors for plant terrestrial adaptation.</title>
        <authorList>
            <person name="Hori K."/>
            <person name="Maruyama F."/>
            <person name="Fujisawa T."/>
            <person name="Togashi T."/>
            <person name="Yamamoto N."/>
            <person name="Seo M."/>
            <person name="Sato S."/>
            <person name="Yamada T."/>
            <person name="Mori H."/>
            <person name="Tajima N."/>
            <person name="Moriyama T."/>
            <person name="Ikeuchi M."/>
            <person name="Watanabe M."/>
            <person name="Wada H."/>
            <person name="Kobayashi K."/>
            <person name="Saito M."/>
            <person name="Masuda T."/>
            <person name="Sasaki-Sekimoto Y."/>
            <person name="Mashiguchi K."/>
            <person name="Awai K."/>
            <person name="Shimojima M."/>
            <person name="Masuda S."/>
            <person name="Iwai M."/>
            <person name="Nobusawa T."/>
            <person name="Narise T."/>
            <person name="Kondo S."/>
            <person name="Saito H."/>
            <person name="Sato R."/>
            <person name="Murakawa M."/>
            <person name="Ihara Y."/>
            <person name="Oshima-Yamada Y."/>
            <person name="Ohtaka K."/>
            <person name="Satoh M."/>
            <person name="Sonobe K."/>
            <person name="Ishii M."/>
            <person name="Ohtani R."/>
            <person name="Kanamori-Sato M."/>
            <person name="Honoki R."/>
            <person name="Miyazaki D."/>
            <person name="Mochizuki H."/>
            <person name="Umetsu J."/>
            <person name="Higashi K."/>
            <person name="Shibata D."/>
            <person name="Kamiya Y."/>
            <person name="Sato N."/>
            <person name="Nakamura Y."/>
            <person name="Tabata S."/>
            <person name="Ida S."/>
            <person name="Kurokawa K."/>
            <person name="Ohta H."/>
        </authorList>
    </citation>
    <scope>NUCLEOTIDE SEQUENCE [LARGE SCALE GENOMIC DNA]</scope>
    <source>
        <strain evidence="3 4">NIES-2285</strain>
    </source>
</reference>
<dbReference type="InterPro" id="IPR050923">
    <property type="entry name" value="Cell_Proc_Reg/RNA_Proc"/>
</dbReference>
<dbReference type="InterPro" id="IPR000253">
    <property type="entry name" value="FHA_dom"/>
</dbReference>
<sequence length="292" mass="33292">MRAWWYALRLQQAEKEAEIADLNYAQAEEFARRMEMEEGRAVMRFWWLDCQLRALDPARPPPPPLNRTRRKQSVRQAVLSGRQGKLGPASEKPPAPSKPKTIITKDAARAQALAVPLDELVSIEVQKERDAARRKVLEAQAERQRTMDVGRAAMRKWWIQEREATKRALGLPPYGPVWTVVRKDGKEGPISIGKMPLIVGSDVSRMEKVVPVQLDYPTVSRVHAKIFGKEVFSYGEYVREYFVVDLKSTNGVRLNRTFRLRPGDEYRLSDGDTLFLGEEAATLVIKNPQKSP</sequence>
<dbReference type="Proteomes" id="UP000054558">
    <property type="component" value="Unassembled WGS sequence"/>
</dbReference>
<accession>A0A1Y1IUR5</accession>
<evidence type="ECO:0000259" key="2">
    <source>
        <dbReference type="PROSITE" id="PS50006"/>
    </source>
</evidence>
<dbReference type="EMBL" id="DF237845">
    <property type="protein sequence ID" value="GAQ91978.1"/>
    <property type="molecule type" value="Genomic_DNA"/>
</dbReference>
<dbReference type="OrthoDB" id="687730at2759"/>
<dbReference type="PANTHER" id="PTHR23308">
    <property type="entry name" value="NUCLEAR INHIBITOR OF PROTEIN PHOSPHATASE-1"/>
    <property type="match status" value="1"/>
</dbReference>
<name>A0A1Y1IUR5_KLENI</name>
<feature type="domain" description="FHA" evidence="2">
    <location>
        <begin position="190"/>
        <end position="259"/>
    </location>
</feature>
<dbReference type="Pfam" id="PF00498">
    <property type="entry name" value="FHA"/>
    <property type="match status" value="1"/>
</dbReference>
<evidence type="ECO:0000313" key="4">
    <source>
        <dbReference type="Proteomes" id="UP000054558"/>
    </source>
</evidence>